<evidence type="ECO:0000313" key="4">
    <source>
        <dbReference type="Proteomes" id="UP000322184"/>
    </source>
</evidence>
<dbReference type="Proteomes" id="UP000322184">
    <property type="component" value="Unassembled WGS sequence"/>
</dbReference>
<sequence>MEFIMMINDMHPSLVKDKDMMNDMILRSCKVISMKVMPDNVMQVMVTILLLDGGSEEMLLKWNLMDNRGMAIYKVLMEALCAKKDIKIGTVGKIGPLDRDYINHVELSM</sequence>
<protein>
    <submittedName>
        <fullName evidence="1">Cro/Cl family transcriptional regulator</fullName>
    </submittedName>
</protein>
<dbReference type="Proteomes" id="UP000037727">
    <property type="component" value="Unassembled WGS sequence"/>
</dbReference>
<gene>
    <name evidence="2" type="ORF">AM629_15395</name>
    <name evidence="1" type="ORF">F0L16_07620</name>
</gene>
<dbReference type="OrthoDB" id="6455246at2"/>
<dbReference type="EMBL" id="LJCS01000048">
    <property type="protein sequence ID" value="KOY61185.1"/>
    <property type="molecule type" value="Genomic_DNA"/>
</dbReference>
<comment type="caution">
    <text evidence="1">The sequence shown here is derived from an EMBL/GenBank/DDBJ whole genome shotgun (WGS) entry which is preliminary data.</text>
</comment>
<organism evidence="1 4">
    <name type="scientific">Photorhabdus heterorhabditis</name>
    <dbReference type="NCBI Taxonomy" id="880156"/>
    <lineage>
        <taxon>Bacteria</taxon>
        <taxon>Pseudomonadati</taxon>
        <taxon>Pseudomonadota</taxon>
        <taxon>Gammaproteobacteria</taxon>
        <taxon>Enterobacterales</taxon>
        <taxon>Morganellaceae</taxon>
        <taxon>Photorhabdus</taxon>
    </lineage>
</organism>
<evidence type="ECO:0000313" key="1">
    <source>
        <dbReference type="EMBL" id="KAA1192950.1"/>
    </source>
</evidence>
<accession>A0A5B0X0V5</accession>
<reference evidence="1 4" key="2">
    <citation type="submission" date="2019-09" db="EMBL/GenBank/DDBJ databases">
        <title>Whole genome sequence of Photorhabdus heterorhabditis strain ETL (Enterobacteriales: Enterobacteriaceae) a bacterial symbiont of Heterorhabditis zealandica strain ETL (Rhabditida: Heterorhabditidae).</title>
        <authorList>
            <person name="Lulamba T.E."/>
            <person name="Serepa-Dlamini M.H."/>
        </authorList>
    </citation>
    <scope>NUCLEOTIDE SEQUENCE [LARGE SCALE GENOMIC DNA]</scope>
    <source>
        <strain evidence="1 4">ETL</strain>
    </source>
</reference>
<reference evidence="2 3" key="1">
    <citation type="submission" date="2015-09" db="EMBL/GenBank/DDBJ databases">
        <title>Draft genome sequence and assembly of Photorhabdus sp. VMG, a bacterial symbiont associated with Heterorhabditis zealandica.</title>
        <authorList>
            <person name="Naidoo S."/>
            <person name="Featherston J."/>
            <person name="Mothupi B."/>
            <person name="Gray V.M."/>
        </authorList>
    </citation>
    <scope>NUCLEOTIDE SEQUENCE [LARGE SCALE GENOMIC DNA]</scope>
    <source>
        <strain evidence="2 3">VMG</strain>
    </source>
</reference>
<evidence type="ECO:0000313" key="3">
    <source>
        <dbReference type="Proteomes" id="UP000037727"/>
    </source>
</evidence>
<proteinExistence type="predicted"/>
<evidence type="ECO:0000313" key="2">
    <source>
        <dbReference type="EMBL" id="KOY61185.1"/>
    </source>
</evidence>
<name>A0A5B0X0V5_9GAMM</name>
<dbReference type="EMBL" id="VTUW01000010">
    <property type="protein sequence ID" value="KAA1192950.1"/>
    <property type="molecule type" value="Genomic_DNA"/>
</dbReference>
<keyword evidence="3" id="KW-1185">Reference proteome</keyword>
<dbReference type="AlphaFoldDB" id="A0A5B0X0V5"/>